<organism evidence="6 7">
    <name type="scientific">Kineococcus gynurae</name>
    <dbReference type="NCBI Taxonomy" id="452979"/>
    <lineage>
        <taxon>Bacteria</taxon>
        <taxon>Bacillati</taxon>
        <taxon>Actinomycetota</taxon>
        <taxon>Actinomycetes</taxon>
        <taxon>Kineosporiales</taxon>
        <taxon>Kineosporiaceae</taxon>
        <taxon>Kineococcus</taxon>
    </lineage>
</organism>
<name>A0ABV5LQD4_9ACTN</name>
<dbReference type="PROSITE" id="PS51257">
    <property type="entry name" value="PROKAR_LIPOPROTEIN"/>
    <property type="match status" value="1"/>
</dbReference>
<proteinExistence type="inferred from homology"/>
<dbReference type="Pfam" id="PF01547">
    <property type="entry name" value="SBP_bac_1"/>
    <property type="match status" value="1"/>
</dbReference>
<evidence type="ECO:0000256" key="2">
    <source>
        <dbReference type="ARBA" id="ARBA00008520"/>
    </source>
</evidence>
<protein>
    <submittedName>
        <fullName evidence="6">N-acetylglucosamine/diacetylchitobiose ABC transporter substrate-binding protein</fullName>
    </submittedName>
</protein>
<feature type="signal peptide" evidence="5">
    <location>
        <begin position="1"/>
        <end position="23"/>
    </location>
</feature>
<keyword evidence="7" id="KW-1185">Reference proteome</keyword>
<dbReference type="EMBL" id="JBHMDM010000003">
    <property type="protein sequence ID" value="MFB9376307.1"/>
    <property type="molecule type" value="Genomic_DNA"/>
</dbReference>
<dbReference type="NCBIfam" id="TIGR03851">
    <property type="entry name" value="chitin_NgcE"/>
    <property type="match status" value="1"/>
</dbReference>
<comment type="similarity">
    <text evidence="2">Belongs to the bacterial solute-binding protein 1 family.</text>
</comment>
<dbReference type="Gene3D" id="3.40.190.10">
    <property type="entry name" value="Periplasmic binding protein-like II"/>
    <property type="match status" value="1"/>
</dbReference>
<keyword evidence="4 5" id="KW-0732">Signal</keyword>
<evidence type="ECO:0000256" key="5">
    <source>
        <dbReference type="SAM" id="SignalP"/>
    </source>
</evidence>
<feature type="chain" id="PRO_5046122796" evidence="5">
    <location>
        <begin position="24"/>
        <end position="460"/>
    </location>
</feature>
<accession>A0ABV5LQD4</accession>
<comment type="caution">
    <text evidence="6">The sequence shown here is derived from an EMBL/GenBank/DDBJ whole genome shotgun (WGS) entry which is preliminary data.</text>
</comment>
<dbReference type="SUPFAM" id="SSF53850">
    <property type="entry name" value="Periplasmic binding protein-like II"/>
    <property type="match status" value="1"/>
</dbReference>
<dbReference type="PANTHER" id="PTHR43649:SF31">
    <property type="entry name" value="SN-GLYCEROL-3-PHOSPHATE-BINDING PERIPLASMIC PROTEIN UGPB"/>
    <property type="match status" value="1"/>
</dbReference>
<evidence type="ECO:0000313" key="7">
    <source>
        <dbReference type="Proteomes" id="UP001589748"/>
    </source>
</evidence>
<evidence type="ECO:0000256" key="1">
    <source>
        <dbReference type="ARBA" id="ARBA00004196"/>
    </source>
</evidence>
<dbReference type="InterPro" id="IPR050490">
    <property type="entry name" value="Bact_solute-bd_prot1"/>
</dbReference>
<evidence type="ECO:0000256" key="4">
    <source>
        <dbReference type="ARBA" id="ARBA00022729"/>
    </source>
</evidence>
<sequence>MDRRNLLRFLCAAPPLVMVAGCAAGGDDGGGTPQQTGEVSADNPFGVPADSTVDAVIFDGGYGTDYATFAAGVLQKARPGVEVTISPSTQIAQQLQPRFVGGNPPDLVDNSGAGAIGLATIAAQLEDLSAVVEAKNLEGTTISDTLYPGVLDVGQYDGKLAAINYVLTVYAVWYSASLFEANGWTPPTTWDEALALGAAARAQDKYLFTWGKEAASYYLTLMLDSAIKEGGDDVRVSMGNLAADAWSRPAVTAVLAAMEQVVARGYMRPGGAGTQFTAAQAQWSQAQEALLYPSGSWIENEMKDATAEDFRMTGAPAPVASSSAALPVTAINNTPNEPYVVPSRGKNPAGGKEMLRVMLSKETATEFARTKLASTIVSGTVPADAFGSTALASQVSMLDAAGTDTFSYNFVQTYGMTSDVNVLWNSFLSGDSDAARLAAGMQDLFDRIREDDSVVKIEVK</sequence>
<evidence type="ECO:0000256" key="3">
    <source>
        <dbReference type="ARBA" id="ARBA00022448"/>
    </source>
</evidence>
<keyword evidence="3" id="KW-0813">Transport</keyword>
<gene>
    <name evidence="6" type="primary">ngcE</name>
    <name evidence="6" type="ORF">ACFFVI_04940</name>
</gene>
<dbReference type="PANTHER" id="PTHR43649">
    <property type="entry name" value="ARABINOSE-BINDING PROTEIN-RELATED"/>
    <property type="match status" value="1"/>
</dbReference>
<dbReference type="Proteomes" id="UP001589748">
    <property type="component" value="Unassembled WGS sequence"/>
</dbReference>
<comment type="subcellular location">
    <subcellularLocation>
        <location evidence="1">Cell envelope</location>
    </subcellularLocation>
</comment>
<dbReference type="InterPro" id="IPR006059">
    <property type="entry name" value="SBP"/>
</dbReference>
<dbReference type="RefSeq" id="WP_380138545.1">
    <property type="nucleotide sequence ID" value="NZ_JBHLUI010000009.1"/>
</dbReference>
<evidence type="ECO:0000313" key="6">
    <source>
        <dbReference type="EMBL" id="MFB9376307.1"/>
    </source>
</evidence>
<reference evidence="6 7" key="1">
    <citation type="submission" date="2024-09" db="EMBL/GenBank/DDBJ databases">
        <authorList>
            <person name="Sun Q."/>
            <person name="Mori K."/>
        </authorList>
    </citation>
    <scope>NUCLEOTIDE SEQUENCE [LARGE SCALE GENOMIC DNA]</scope>
    <source>
        <strain evidence="6 7">TISTR 1856</strain>
    </source>
</reference>
<dbReference type="InterPro" id="IPR022386">
    <property type="entry name" value="Chitin_NgcE"/>
</dbReference>